<dbReference type="InterPro" id="IPR043128">
    <property type="entry name" value="Rev_trsase/Diguanyl_cyclase"/>
</dbReference>
<accession>A0A091B5Y4</accession>
<dbReference type="GO" id="GO:0005886">
    <property type="term" value="C:plasma membrane"/>
    <property type="evidence" value="ECO:0007669"/>
    <property type="project" value="TreeGrafter"/>
</dbReference>
<keyword evidence="8" id="KW-1185">Reference proteome</keyword>
<dbReference type="STRING" id="1384054.N790_06990"/>
<dbReference type="InterPro" id="IPR008984">
    <property type="entry name" value="SMAD_FHA_dom_sf"/>
</dbReference>
<dbReference type="SUPFAM" id="SSF55073">
    <property type="entry name" value="Nucleotide cyclase"/>
    <property type="match status" value="1"/>
</dbReference>
<evidence type="ECO:0000256" key="4">
    <source>
        <dbReference type="SAM" id="MobiDB-lite"/>
    </source>
</evidence>
<dbReference type="Proteomes" id="UP000029392">
    <property type="component" value="Unassembled WGS sequence"/>
</dbReference>
<evidence type="ECO:0000313" key="7">
    <source>
        <dbReference type="EMBL" id="KFN48038.1"/>
    </source>
</evidence>
<dbReference type="PATRIC" id="fig|1384054.3.peg.1410"/>
<protein>
    <recommendedName>
        <fullName evidence="2">diguanylate cyclase</fullName>
        <ecNumber evidence="2">2.7.7.65</ecNumber>
    </recommendedName>
</protein>
<dbReference type="Pfam" id="PF00990">
    <property type="entry name" value="GGDEF"/>
    <property type="match status" value="1"/>
</dbReference>
<organism evidence="7 8">
    <name type="scientific">Arenimonas malthae CC-JY-1</name>
    <dbReference type="NCBI Taxonomy" id="1384054"/>
    <lineage>
        <taxon>Bacteria</taxon>
        <taxon>Pseudomonadati</taxon>
        <taxon>Pseudomonadota</taxon>
        <taxon>Gammaproteobacteria</taxon>
        <taxon>Lysobacterales</taxon>
        <taxon>Lysobacteraceae</taxon>
        <taxon>Arenimonas</taxon>
    </lineage>
</organism>
<evidence type="ECO:0000256" key="1">
    <source>
        <dbReference type="ARBA" id="ARBA00001946"/>
    </source>
</evidence>
<dbReference type="NCBIfam" id="TIGR00254">
    <property type="entry name" value="GGDEF"/>
    <property type="match status" value="1"/>
</dbReference>
<proteinExistence type="predicted"/>
<evidence type="ECO:0000259" key="5">
    <source>
        <dbReference type="PROSITE" id="PS50006"/>
    </source>
</evidence>
<dbReference type="CDD" id="cd00060">
    <property type="entry name" value="FHA"/>
    <property type="match status" value="1"/>
</dbReference>
<evidence type="ECO:0000256" key="2">
    <source>
        <dbReference type="ARBA" id="ARBA00012528"/>
    </source>
</evidence>
<gene>
    <name evidence="7" type="ORF">N790_06990</name>
</gene>
<dbReference type="InterPro" id="IPR000160">
    <property type="entry name" value="GGDEF_dom"/>
</dbReference>
<dbReference type="eggNOG" id="COG3706">
    <property type="taxonomic scope" value="Bacteria"/>
</dbReference>
<dbReference type="PANTHER" id="PTHR45138:SF9">
    <property type="entry name" value="DIGUANYLATE CYCLASE DGCM-RELATED"/>
    <property type="match status" value="1"/>
</dbReference>
<dbReference type="AlphaFoldDB" id="A0A091B5Y4"/>
<dbReference type="InterPro" id="IPR050469">
    <property type="entry name" value="Diguanylate_Cyclase"/>
</dbReference>
<reference evidence="7 8" key="1">
    <citation type="submission" date="2013-09" db="EMBL/GenBank/DDBJ databases">
        <title>Genome sequencing of Arenimonas malthae.</title>
        <authorList>
            <person name="Chen F."/>
            <person name="Wang G."/>
        </authorList>
    </citation>
    <scope>NUCLEOTIDE SEQUENCE [LARGE SCALE GENOMIC DNA]</scope>
    <source>
        <strain evidence="7 8">CC-JY-1</strain>
    </source>
</reference>
<dbReference type="Pfam" id="PF00498">
    <property type="entry name" value="FHA"/>
    <property type="match status" value="1"/>
</dbReference>
<dbReference type="InterPro" id="IPR029787">
    <property type="entry name" value="Nucleotide_cyclase"/>
</dbReference>
<dbReference type="CDD" id="cd01949">
    <property type="entry name" value="GGDEF"/>
    <property type="match status" value="1"/>
</dbReference>
<dbReference type="EMBL" id="AVCH01000154">
    <property type="protein sequence ID" value="KFN48038.1"/>
    <property type="molecule type" value="Genomic_DNA"/>
</dbReference>
<feature type="domain" description="FHA" evidence="5">
    <location>
        <begin position="49"/>
        <end position="98"/>
    </location>
</feature>
<name>A0A091B5Y4_9GAMM</name>
<sequence>MSTNDHEPITTQLTMLSGGPRRSGPRSACVVVIHGEGLGKRADLEDRPVIVGRSQEADLHIPHKSVSRQHCQIWRDGDAYRIRDLEATNRTRVNDLPVTETLLADGDHITLGESILKFISHSSVEARYHEEVYQLATHDALTEVYNRRHFVELVDKEIARATRHGRPLVMCIIDVDLFKPVNDKYGHIAGDGVLRQMAAILRGFVRGEDVAARIGGEEFAVMLPEAGIDDARAFAERLREAVASATFVLGGEPQRLTISIGIASLAPGRGDRSALMKAADAALYRAKDEGRNRVCVEA</sequence>
<dbReference type="GO" id="GO:0043709">
    <property type="term" value="P:cell adhesion involved in single-species biofilm formation"/>
    <property type="evidence" value="ECO:0007669"/>
    <property type="project" value="TreeGrafter"/>
</dbReference>
<dbReference type="PROSITE" id="PS50887">
    <property type="entry name" value="GGDEF"/>
    <property type="match status" value="1"/>
</dbReference>
<dbReference type="PANTHER" id="PTHR45138">
    <property type="entry name" value="REGULATORY COMPONENTS OF SENSORY TRANSDUCTION SYSTEM"/>
    <property type="match status" value="1"/>
</dbReference>
<dbReference type="GO" id="GO:0052621">
    <property type="term" value="F:diguanylate cyclase activity"/>
    <property type="evidence" value="ECO:0007669"/>
    <property type="project" value="UniProtKB-EC"/>
</dbReference>
<evidence type="ECO:0000313" key="8">
    <source>
        <dbReference type="Proteomes" id="UP000029392"/>
    </source>
</evidence>
<dbReference type="EC" id="2.7.7.65" evidence="2"/>
<evidence type="ECO:0000256" key="3">
    <source>
        <dbReference type="ARBA" id="ARBA00034247"/>
    </source>
</evidence>
<feature type="region of interest" description="Disordered" evidence="4">
    <location>
        <begin position="1"/>
        <end position="24"/>
    </location>
</feature>
<comment type="cofactor">
    <cofactor evidence="1">
        <name>Mg(2+)</name>
        <dbReference type="ChEBI" id="CHEBI:18420"/>
    </cofactor>
</comment>
<feature type="domain" description="GGDEF" evidence="6">
    <location>
        <begin position="166"/>
        <end position="298"/>
    </location>
</feature>
<dbReference type="InterPro" id="IPR000253">
    <property type="entry name" value="FHA_dom"/>
</dbReference>
<dbReference type="SMART" id="SM00240">
    <property type="entry name" value="FHA"/>
    <property type="match status" value="1"/>
</dbReference>
<dbReference type="PROSITE" id="PS50006">
    <property type="entry name" value="FHA_DOMAIN"/>
    <property type="match status" value="1"/>
</dbReference>
<dbReference type="RefSeq" id="WP_043802837.1">
    <property type="nucleotide sequence ID" value="NZ_AVCH01000154.1"/>
</dbReference>
<comment type="catalytic activity">
    <reaction evidence="3">
        <text>2 GTP = 3',3'-c-di-GMP + 2 diphosphate</text>
        <dbReference type="Rhea" id="RHEA:24898"/>
        <dbReference type="ChEBI" id="CHEBI:33019"/>
        <dbReference type="ChEBI" id="CHEBI:37565"/>
        <dbReference type="ChEBI" id="CHEBI:58805"/>
        <dbReference type="EC" id="2.7.7.65"/>
    </reaction>
</comment>
<evidence type="ECO:0000259" key="6">
    <source>
        <dbReference type="PROSITE" id="PS50887"/>
    </source>
</evidence>
<dbReference type="SUPFAM" id="SSF49879">
    <property type="entry name" value="SMAD/FHA domain"/>
    <property type="match status" value="1"/>
</dbReference>
<dbReference type="Gene3D" id="3.30.70.270">
    <property type="match status" value="1"/>
</dbReference>
<dbReference type="Gene3D" id="2.60.200.20">
    <property type="match status" value="1"/>
</dbReference>
<dbReference type="SMART" id="SM00267">
    <property type="entry name" value="GGDEF"/>
    <property type="match status" value="1"/>
</dbReference>
<dbReference type="FunFam" id="3.30.70.270:FF:000001">
    <property type="entry name" value="Diguanylate cyclase domain protein"/>
    <property type="match status" value="1"/>
</dbReference>
<dbReference type="GO" id="GO:1902201">
    <property type="term" value="P:negative regulation of bacterial-type flagellum-dependent cell motility"/>
    <property type="evidence" value="ECO:0007669"/>
    <property type="project" value="TreeGrafter"/>
</dbReference>
<comment type="caution">
    <text evidence="7">The sequence shown here is derived from an EMBL/GenBank/DDBJ whole genome shotgun (WGS) entry which is preliminary data.</text>
</comment>